<dbReference type="AlphaFoldDB" id="A0A1G1ZP36"/>
<dbReference type="InterPro" id="IPR011768">
    <property type="entry name" value="Transl_elongation_fac_P"/>
</dbReference>
<dbReference type="SUPFAM" id="SSF50104">
    <property type="entry name" value="Translation proteins SH3-like domain"/>
    <property type="match status" value="1"/>
</dbReference>
<dbReference type="InterPro" id="IPR013185">
    <property type="entry name" value="Transl_elong_KOW-like"/>
</dbReference>
<dbReference type="CDD" id="cd05794">
    <property type="entry name" value="S1_EF-P_repeat_2"/>
    <property type="match status" value="1"/>
</dbReference>
<dbReference type="Gene3D" id="2.30.30.30">
    <property type="match status" value="1"/>
</dbReference>
<dbReference type="PIRSF" id="PIRSF005901">
    <property type="entry name" value="EF-P"/>
    <property type="match status" value="1"/>
</dbReference>
<feature type="domain" description="Elongation factor P C-terminal" evidence="3">
    <location>
        <begin position="130"/>
        <end position="185"/>
    </location>
</feature>
<accession>A0A1G1ZP36</accession>
<dbReference type="PROSITE" id="PS01275">
    <property type="entry name" value="EFP"/>
    <property type="match status" value="1"/>
</dbReference>
<dbReference type="EMBL" id="MHJI01000008">
    <property type="protein sequence ID" value="OGY66271.1"/>
    <property type="molecule type" value="Genomic_DNA"/>
</dbReference>
<dbReference type="InterPro" id="IPR008991">
    <property type="entry name" value="Translation_prot_SH3-like_sf"/>
</dbReference>
<dbReference type="HAMAP" id="MF_00141">
    <property type="entry name" value="EF_P"/>
    <property type="match status" value="1"/>
</dbReference>
<dbReference type="GO" id="GO:0043043">
    <property type="term" value="P:peptide biosynthetic process"/>
    <property type="evidence" value="ECO:0007669"/>
    <property type="project" value="InterPro"/>
</dbReference>
<dbReference type="InterPro" id="IPR012340">
    <property type="entry name" value="NA-bd_OB-fold"/>
</dbReference>
<dbReference type="InterPro" id="IPR015365">
    <property type="entry name" value="Elong-fact-P_C"/>
</dbReference>
<reference evidence="4 5" key="1">
    <citation type="journal article" date="2016" name="Nat. Commun.">
        <title>Thousands of microbial genomes shed light on interconnected biogeochemical processes in an aquifer system.</title>
        <authorList>
            <person name="Anantharaman K."/>
            <person name="Brown C.T."/>
            <person name="Hug L.A."/>
            <person name="Sharon I."/>
            <person name="Castelle C.J."/>
            <person name="Probst A.J."/>
            <person name="Thomas B.C."/>
            <person name="Singh A."/>
            <person name="Wilkins M.J."/>
            <person name="Karaoz U."/>
            <person name="Brodie E.L."/>
            <person name="Williams K.H."/>
            <person name="Hubbard S.S."/>
            <person name="Banfield J.F."/>
        </authorList>
    </citation>
    <scope>NUCLEOTIDE SEQUENCE [LARGE SCALE GENOMIC DNA]</scope>
</reference>
<dbReference type="Pfam" id="PF09285">
    <property type="entry name" value="Elong-fact-P_C"/>
    <property type="match status" value="1"/>
</dbReference>
<dbReference type="NCBIfam" id="NF001810">
    <property type="entry name" value="PRK00529.1"/>
    <property type="match status" value="1"/>
</dbReference>
<evidence type="ECO:0000256" key="2">
    <source>
        <dbReference type="HAMAP-Rule" id="MF_00141"/>
    </source>
</evidence>
<comment type="function">
    <text evidence="2">Involved in peptide bond synthesis. Stimulates efficient translation and peptide-bond synthesis on native or reconstituted 70S ribosomes in vitro. Probably functions indirectly by altering the affinity of the ribosome for aminoacyl-tRNA, thus increasing their reactivity as acceptors for peptidyl transferase.</text>
</comment>
<protein>
    <recommendedName>
        <fullName evidence="2">Elongation factor P</fullName>
        <shortName evidence="2">EF-P</shortName>
    </recommendedName>
</protein>
<proteinExistence type="inferred from homology"/>
<dbReference type="Gene3D" id="2.40.50.140">
    <property type="entry name" value="Nucleic acid-binding proteins"/>
    <property type="match status" value="2"/>
</dbReference>
<keyword evidence="2" id="KW-0963">Cytoplasm</keyword>
<dbReference type="STRING" id="1798406.A3A04_02470"/>
<dbReference type="Pfam" id="PF08207">
    <property type="entry name" value="EFP_N"/>
    <property type="match status" value="1"/>
</dbReference>
<comment type="similarity">
    <text evidence="1 2">Belongs to the elongation factor P family.</text>
</comment>
<comment type="caution">
    <text evidence="4">The sequence shown here is derived from an EMBL/GenBank/DDBJ whole genome shotgun (WGS) entry which is preliminary data.</text>
</comment>
<evidence type="ECO:0000313" key="4">
    <source>
        <dbReference type="EMBL" id="OGY66271.1"/>
    </source>
</evidence>
<gene>
    <name evidence="2" type="primary">efp</name>
    <name evidence="4" type="ORF">A3A04_02470</name>
</gene>
<keyword evidence="2" id="KW-0648">Protein biosynthesis</keyword>
<dbReference type="FunFam" id="2.40.50.140:FF:000004">
    <property type="entry name" value="Elongation factor P"/>
    <property type="match status" value="1"/>
</dbReference>
<dbReference type="InterPro" id="IPR020599">
    <property type="entry name" value="Transl_elong_fac_P/YeiP"/>
</dbReference>
<dbReference type="Proteomes" id="UP000178517">
    <property type="component" value="Unassembled WGS sequence"/>
</dbReference>
<evidence type="ECO:0000313" key="5">
    <source>
        <dbReference type="Proteomes" id="UP000178517"/>
    </source>
</evidence>
<name>A0A1G1ZP36_9BACT</name>
<sequence>MLTYNDLKVGTVFILENDPYQVIEFSFLRMQQRKPVAQVKMKNLINGKIITRNFHQNETFEEAEIIKEPLKYLYNHRGECFFSNPKDPKERFSLQSEQLGTSIEFIKQNSEVVALKFNEKIISIQVPVKVELEVKETPPGERGNTAQGGVKTALLETGAKVQVPLFINSGDIIRVNTELGAYVERVTKAQN</sequence>
<dbReference type="PANTHER" id="PTHR30053:SF12">
    <property type="entry name" value="ELONGATION FACTOR P (EF-P) FAMILY PROTEIN"/>
    <property type="match status" value="1"/>
</dbReference>
<dbReference type="GO" id="GO:0005829">
    <property type="term" value="C:cytosol"/>
    <property type="evidence" value="ECO:0007669"/>
    <property type="project" value="UniProtKB-ARBA"/>
</dbReference>
<dbReference type="UniPathway" id="UPA00345"/>
<organism evidence="4 5">
    <name type="scientific">Candidatus Harrisonbacteria bacterium RIFCSPLOWO2_01_FULL_40_28</name>
    <dbReference type="NCBI Taxonomy" id="1798406"/>
    <lineage>
        <taxon>Bacteria</taxon>
        <taxon>Candidatus Harrisoniibacteriota</taxon>
    </lineage>
</organism>
<dbReference type="InterPro" id="IPR013852">
    <property type="entry name" value="Transl_elong_P/YeiP_CS"/>
</dbReference>
<dbReference type="InterPro" id="IPR014722">
    <property type="entry name" value="Rib_uL2_dom2"/>
</dbReference>
<evidence type="ECO:0000259" key="3">
    <source>
        <dbReference type="SMART" id="SM00841"/>
    </source>
</evidence>
<comment type="subcellular location">
    <subcellularLocation>
        <location evidence="2">Cytoplasm</location>
    </subcellularLocation>
</comment>
<comment type="pathway">
    <text evidence="2">Protein biosynthesis; polypeptide chain elongation.</text>
</comment>
<dbReference type="SMART" id="SM00841">
    <property type="entry name" value="Elong-fact-P_C"/>
    <property type="match status" value="1"/>
</dbReference>
<keyword evidence="2" id="KW-0251">Elongation factor</keyword>
<dbReference type="GO" id="GO:0003746">
    <property type="term" value="F:translation elongation factor activity"/>
    <property type="evidence" value="ECO:0007669"/>
    <property type="project" value="UniProtKB-UniRule"/>
</dbReference>
<dbReference type="PANTHER" id="PTHR30053">
    <property type="entry name" value="ELONGATION FACTOR P"/>
    <property type="match status" value="1"/>
</dbReference>
<dbReference type="SUPFAM" id="SSF50249">
    <property type="entry name" value="Nucleic acid-binding proteins"/>
    <property type="match status" value="1"/>
</dbReference>
<evidence type="ECO:0000256" key="1">
    <source>
        <dbReference type="ARBA" id="ARBA00009479"/>
    </source>
</evidence>